<name>X1FY45_9ZZZZ</name>
<keyword evidence="1" id="KW-0812">Transmembrane</keyword>
<keyword evidence="1" id="KW-1133">Transmembrane helix</keyword>
<accession>X1FY45</accession>
<sequence>NMEKYGKKKKPWYLTDFGLNLIVWSIIGILVLIFAPQILVMFLHG</sequence>
<evidence type="ECO:0000256" key="1">
    <source>
        <dbReference type="SAM" id="Phobius"/>
    </source>
</evidence>
<comment type="caution">
    <text evidence="2">The sequence shown here is derived from an EMBL/GenBank/DDBJ whole genome shotgun (WGS) entry which is preliminary data.</text>
</comment>
<reference evidence="2" key="1">
    <citation type="journal article" date="2014" name="Front. Microbiol.">
        <title>High frequency of phylogenetically diverse reductive dehalogenase-homologous genes in deep subseafloor sedimentary metagenomes.</title>
        <authorList>
            <person name="Kawai M."/>
            <person name="Futagami T."/>
            <person name="Toyoda A."/>
            <person name="Takaki Y."/>
            <person name="Nishi S."/>
            <person name="Hori S."/>
            <person name="Arai W."/>
            <person name="Tsubouchi T."/>
            <person name="Morono Y."/>
            <person name="Uchiyama I."/>
            <person name="Ito T."/>
            <person name="Fujiyama A."/>
            <person name="Inagaki F."/>
            <person name="Takami H."/>
        </authorList>
    </citation>
    <scope>NUCLEOTIDE SEQUENCE</scope>
    <source>
        <strain evidence="2">Expedition CK06-06</strain>
    </source>
</reference>
<feature type="transmembrane region" description="Helical" evidence="1">
    <location>
        <begin position="21"/>
        <end position="43"/>
    </location>
</feature>
<gene>
    <name evidence="2" type="ORF">S03H2_26417</name>
</gene>
<dbReference type="AlphaFoldDB" id="X1FY45"/>
<feature type="non-terminal residue" evidence="2">
    <location>
        <position position="1"/>
    </location>
</feature>
<dbReference type="EMBL" id="BARU01015311">
    <property type="protein sequence ID" value="GAH50571.1"/>
    <property type="molecule type" value="Genomic_DNA"/>
</dbReference>
<keyword evidence="1" id="KW-0472">Membrane</keyword>
<proteinExistence type="predicted"/>
<organism evidence="2">
    <name type="scientific">marine sediment metagenome</name>
    <dbReference type="NCBI Taxonomy" id="412755"/>
    <lineage>
        <taxon>unclassified sequences</taxon>
        <taxon>metagenomes</taxon>
        <taxon>ecological metagenomes</taxon>
    </lineage>
</organism>
<protein>
    <submittedName>
        <fullName evidence="2">Uncharacterized protein</fullName>
    </submittedName>
</protein>
<evidence type="ECO:0000313" key="2">
    <source>
        <dbReference type="EMBL" id="GAH50571.1"/>
    </source>
</evidence>